<dbReference type="PANTHER" id="PTHR10655:SF17">
    <property type="entry name" value="LYSOPHOSPHOLIPASE-LIKE PROTEIN 1"/>
    <property type="match status" value="1"/>
</dbReference>
<keyword evidence="6" id="KW-1185">Reference proteome</keyword>
<dbReference type="PANTHER" id="PTHR10655">
    <property type="entry name" value="LYSOPHOSPHOLIPASE-RELATED"/>
    <property type="match status" value="1"/>
</dbReference>
<comment type="caution">
    <text evidence="5">The sequence shown here is derived from an EMBL/GenBank/DDBJ whole genome shotgun (WGS) entry which is preliminary data.</text>
</comment>
<dbReference type="Gene3D" id="3.40.50.1820">
    <property type="entry name" value="alpha/beta hydrolase"/>
    <property type="match status" value="1"/>
</dbReference>
<keyword evidence="3" id="KW-0472">Membrane</keyword>
<proteinExistence type="inferred from homology"/>
<evidence type="ECO:0000256" key="2">
    <source>
        <dbReference type="ARBA" id="ARBA00022801"/>
    </source>
</evidence>
<dbReference type="AlphaFoldDB" id="A0ABD3GI31"/>
<dbReference type="SUPFAM" id="SSF53474">
    <property type="entry name" value="alpha/beta-Hydrolases"/>
    <property type="match status" value="1"/>
</dbReference>
<evidence type="ECO:0000256" key="1">
    <source>
        <dbReference type="ARBA" id="ARBA00006499"/>
    </source>
</evidence>
<evidence type="ECO:0000259" key="4">
    <source>
        <dbReference type="Pfam" id="PF02230"/>
    </source>
</evidence>
<evidence type="ECO:0000313" key="5">
    <source>
        <dbReference type="EMBL" id="KAL3678104.1"/>
    </source>
</evidence>
<accession>A0ABD3GI31</accession>
<comment type="similarity">
    <text evidence="1">Belongs to the AB hydrolase superfamily. AB hydrolase 2 family.</text>
</comment>
<feature type="transmembrane region" description="Helical" evidence="3">
    <location>
        <begin position="12"/>
        <end position="28"/>
    </location>
</feature>
<keyword evidence="3" id="KW-0812">Transmembrane</keyword>
<dbReference type="InterPro" id="IPR029058">
    <property type="entry name" value="AB_hydrolase_fold"/>
</dbReference>
<evidence type="ECO:0000313" key="6">
    <source>
        <dbReference type="Proteomes" id="UP001633002"/>
    </source>
</evidence>
<feature type="domain" description="Phospholipase/carboxylesterase/thioesterase" evidence="4">
    <location>
        <begin position="79"/>
        <end position="284"/>
    </location>
</feature>
<gene>
    <name evidence="5" type="ORF">R1sor_021060</name>
</gene>
<reference evidence="5 6" key="1">
    <citation type="submission" date="2024-09" db="EMBL/GenBank/DDBJ databases">
        <title>Chromosome-scale assembly of Riccia sorocarpa.</title>
        <authorList>
            <person name="Paukszto L."/>
        </authorList>
    </citation>
    <scope>NUCLEOTIDE SEQUENCE [LARGE SCALE GENOMIC DNA]</scope>
    <source>
        <strain evidence="5">LP-2024</strain>
        <tissue evidence="5">Aerial parts of the thallus</tissue>
    </source>
</reference>
<dbReference type="InterPro" id="IPR050565">
    <property type="entry name" value="LYPA1-2/EST-like"/>
</dbReference>
<protein>
    <recommendedName>
        <fullName evidence="4">Phospholipase/carboxylesterase/thioesterase domain-containing protein</fullName>
    </recommendedName>
</protein>
<name>A0ABD3GI31_9MARC</name>
<keyword evidence="2" id="KW-0378">Hydrolase</keyword>
<dbReference type="InterPro" id="IPR003140">
    <property type="entry name" value="PLipase/COase/thioEstase"/>
</dbReference>
<dbReference type="GO" id="GO:0016787">
    <property type="term" value="F:hydrolase activity"/>
    <property type="evidence" value="ECO:0007669"/>
    <property type="project" value="UniProtKB-KW"/>
</dbReference>
<dbReference type="Proteomes" id="UP001633002">
    <property type="component" value="Unassembled WGS sequence"/>
</dbReference>
<keyword evidence="3" id="KW-1133">Transmembrane helix</keyword>
<organism evidence="5 6">
    <name type="scientific">Riccia sorocarpa</name>
    <dbReference type="NCBI Taxonomy" id="122646"/>
    <lineage>
        <taxon>Eukaryota</taxon>
        <taxon>Viridiplantae</taxon>
        <taxon>Streptophyta</taxon>
        <taxon>Embryophyta</taxon>
        <taxon>Marchantiophyta</taxon>
        <taxon>Marchantiopsida</taxon>
        <taxon>Marchantiidae</taxon>
        <taxon>Marchantiales</taxon>
        <taxon>Ricciaceae</taxon>
        <taxon>Riccia</taxon>
    </lineage>
</organism>
<sequence>MLTRSCWRSKLAYFLISILVLLWFGVLLKHQPERDSLLVGEAVREEQEQVETVGEKLLSLNSSDQHSVCLVSSCNSVEMATSAVVIWLHGLGDSGTANVGIKSLFTAQFMKNVKWLFPNAPVQRVTANYGAYMPSWFDVGELPISAQSPEMEAGVMKTVESVHAMINKEVEAGVSPDKIFLCGFSQGGALTLASALFYPETLAGAAVFSGWVPLNPEFISKIPAKAKQTPILWLHGMNDNIVDFKHGQAGPPLLEHAGVGCEFKAYPGLGHSISNEELSLLQEFFGRRLGASSSKE</sequence>
<dbReference type="EMBL" id="JBJQOH010000007">
    <property type="protein sequence ID" value="KAL3678104.1"/>
    <property type="molecule type" value="Genomic_DNA"/>
</dbReference>
<evidence type="ECO:0000256" key="3">
    <source>
        <dbReference type="SAM" id="Phobius"/>
    </source>
</evidence>
<dbReference type="Pfam" id="PF02230">
    <property type="entry name" value="Abhydrolase_2"/>
    <property type="match status" value="1"/>
</dbReference>